<protein>
    <recommendedName>
        <fullName evidence="2">Lipoprotein LPP20-like domain-containing protein</fullName>
    </recommendedName>
</protein>
<evidence type="ECO:0000256" key="1">
    <source>
        <dbReference type="SAM" id="SignalP"/>
    </source>
</evidence>
<proteinExistence type="predicted"/>
<organism evidence="3 4">
    <name type="scientific">Treponema maltophilum ATCC 51939</name>
    <dbReference type="NCBI Taxonomy" id="1125699"/>
    <lineage>
        <taxon>Bacteria</taxon>
        <taxon>Pseudomonadati</taxon>
        <taxon>Spirochaetota</taxon>
        <taxon>Spirochaetia</taxon>
        <taxon>Spirochaetales</taxon>
        <taxon>Treponemataceae</taxon>
        <taxon>Treponema</taxon>
    </lineage>
</organism>
<dbReference type="eggNOG" id="ENOG50335ZB">
    <property type="taxonomic scope" value="Bacteria"/>
</dbReference>
<accession>S3K427</accession>
<dbReference type="EMBL" id="ATFF01000006">
    <property type="protein sequence ID" value="EPF31691.1"/>
    <property type="molecule type" value="Genomic_DNA"/>
</dbReference>
<feature type="domain" description="Lipoprotein LPP20-like" evidence="2">
    <location>
        <begin position="30"/>
        <end position="130"/>
    </location>
</feature>
<feature type="signal peptide" evidence="1">
    <location>
        <begin position="1"/>
        <end position="21"/>
    </location>
</feature>
<dbReference type="PROSITE" id="PS51257">
    <property type="entry name" value="PROKAR_LIPOPROTEIN"/>
    <property type="match status" value="1"/>
</dbReference>
<gene>
    <name evidence="3" type="ORF">HMPREF9194_02042</name>
</gene>
<name>S3K427_TREMA</name>
<dbReference type="PATRIC" id="fig|1125699.3.peg.2062"/>
<dbReference type="Proteomes" id="UP000014541">
    <property type="component" value="Unassembled WGS sequence"/>
</dbReference>
<dbReference type="Pfam" id="PF02169">
    <property type="entry name" value="LPP20"/>
    <property type="match status" value="1"/>
</dbReference>
<feature type="chain" id="PRO_5004510986" description="Lipoprotein LPP20-like domain-containing protein" evidence="1">
    <location>
        <begin position="22"/>
        <end position="346"/>
    </location>
</feature>
<sequence>MHALKQSVIYTLTLALIFACAGVPSVKKAPQWVTEPAAAYADSHYLTAVGYASSRSAAEAEAVSALTKSVSQKVRAHSVSVQSMESTAAGVERSFSSSVDTVSSVDEIAGLKIREVWTAGDGTVYALALVNREEVGSYYEQKMKDAENGINALIAFAADNPASFEAVNALRSAAEKAGENDKSAAVLSVVNPLKYKRLSFAYKNTQTVQALLMHEIENIHVAVRVKNDKDGRLESAFSEAVKKAGFKTVPGNSAHDADAPYILNVVLNLEPLETPAGTENKYVRYTVKAELSDSRTGKIILPWSTGGREALFTQGEAEQRALRTIEADVKKRFAGEFSACCRTEAF</sequence>
<dbReference type="Gene3D" id="3.10.28.20">
    <property type="entry name" value="Acetamidase/Formamidase-like domains"/>
    <property type="match status" value="1"/>
</dbReference>
<dbReference type="AlphaFoldDB" id="S3K427"/>
<comment type="caution">
    <text evidence="3">The sequence shown here is derived from an EMBL/GenBank/DDBJ whole genome shotgun (WGS) entry which is preliminary data.</text>
</comment>
<dbReference type="InterPro" id="IPR024952">
    <property type="entry name" value="LPP20-like_dom"/>
</dbReference>
<reference evidence="3 4" key="1">
    <citation type="submission" date="2013-04" db="EMBL/GenBank/DDBJ databases">
        <title>The Genome Sequence of Treponema maltophilum ATCC 51939.</title>
        <authorList>
            <consortium name="The Broad Institute Genomics Platform"/>
            <person name="Earl A."/>
            <person name="Ward D."/>
            <person name="Feldgarden M."/>
            <person name="Gevers D."/>
            <person name="Leonetti C."/>
            <person name="Blanton J.M."/>
            <person name="Dewhirst F.E."/>
            <person name="Izard J."/>
            <person name="Walker B."/>
            <person name="Young S."/>
            <person name="Zeng Q."/>
            <person name="Gargeya S."/>
            <person name="Fitzgerald M."/>
            <person name="Haas B."/>
            <person name="Abouelleil A."/>
            <person name="Allen A.W."/>
            <person name="Alvarado L."/>
            <person name="Arachchi H.M."/>
            <person name="Berlin A.M."/>
            <person name="Chapman S.B."/>
            <person name="Gainer-Dewar J."/>
            <person name="Goldberg J."/>
            <person name="Griggs A."/>
            <person name="Gujja S."/>
            <person name="Hansen M."/>
            <person name="Howarth C."/>
            <person name="Imamovic A."/>
            <person name="Ireland A."/>
            <person name="Larimer J."/>
            <person name="McCowan C."/>
            <person name="Murphy C."/>
            <person name="Pearson M."/>
            <person name="Poon T.W."/>
            <person name="Priest M."/>
            <person name="Roberts A."/>
            <person name="Saif S."/>
            <person name="Shea T."/>
            <person name="Sisk P."/>
            <person name="Sykes S."/>
            <person name="Wortman J."/>
            <person name="Nusbaum C."/>
            <person name="Birren B."/>
        </authorList>
    </citation>
    <scope>NUCLEOTIDE SEQUENCE [LARGE SCALE GENOMIC DNA]</scope>
    <source>
        <strain evidence="3 4">ATCC 51939</strain>
    </source>
</reference>
<dbReference type="OrthoDB" id="360570at2"/>
<dbReference type="STRING" id="1125699.HMPREF9194_02042"/>
<keyword evidence="1" id="KW-0732">Signal</keyword>
<dbReference type="RefSeq" id="WP_016526300.1">
    <property type="nucleotide sequence ID" value="NZ_KE332518.1"/>
</dbReference>
<evidence type="ECO:0000313" key="4">
    <source>
        <dbReference type="Proteomes" id="UP000014541"/>
    </source>
</evidence>
<keyword evidence="4" id="KW-1185">Reference proteome</keyword>
<dbReference type="HOGENOM" id="CLU_056376_0_0_12"/>
<evidence type="ECO:0000259" key="2">
    <source>
        <dbReference type="Pfam" id="PF02169"/>
    </source>
</evidence>
<evidence type="ECO:0000313" key="3">
    <source>
        <dbReference type="EMBL" id="EPF31691.1"/>
    </source>
</evidence>